<comment type="caution">
    <text evidence="2">The sequence shown here is derived from an EMBL/GenBank/DDBJ whole genome shotgun (WGS) entry which is preliminary data.</text>
</comment>
<gene>
    <name evidence="2" type="ORF">C3B51_10190</name>
</gene>
<dbReference type="AlphaFoldDB" id="A0A4Q7EDC0"/>
<name>A0A4Q7EDC0_9GAMM</name>
<organism evidence="2 3">
    <name type="scientific">Pseudoalteromonas rubra</name>
    <dbReference type="NCBI Taxonomy" id="43658"/>
    <lineage>
        <taxon>Bacteria</taxon>
        <taxon>Pseudomonadati</taxon>
        <taxon>Pseudomonadota</taxon>
        <taxon>Gammaproteobacteria</taxon>
        <taxon>Alteromonadales</taxon>
        <taxon>Pseudoalteromonadaceae</taxon>
        <taxon>Pseudoalteromonas</taxon>
    </lineage>
</organism>
<keyword evidence="1" id="KW-0812">Transmembrane</keyword>
<dbReference type="EMBL" id="PPUZ01000027">
    <property type="protein sequence ID" value="RZM81020.1"/>
    <property type="molecule type" value="Genomic_DNA"/>
</dbReference>
<dbReference type="RefSeq" id="WP_125721957.1">
    <property type="nucleotide sequence ID" value="NZ_PPUZ01000027.1"/>
</dbReference>
<proteinExistence type="predicted"/>
<feature type="transmembrane region" description="Helical" evidence="1">
    <location>
        <begin position="12"/>
        <end position="31"/>
    </location>
</feature>
<feature type="transmembrane region" description="Helical" evidence="1">
    <location>
        <begin position="37"/>
        <end position="61"/>
    </location>
</feature>
<dbReference type="Proteomes" id="UP000292345">
    <property type="component" value="Unassembled WGS sequence"/>
</dbReference>
<keyword evidence="1" id="KW-0472">Membrane</keyword>
<feature type="transmembrane region" description="Helical" evidence="1">
    <location>
        <begin position="97"/>
        <end position="116"/>
    </location>
</feature>
<keyword evidence="1" id="KW-1133">Transmembrane helix</keyword>
<accession>A0A4Q7EDC0</accession>
<evidence type="ECO:0000313" key="3">
    <source>
        <dbReference type="Proteomes" id="UP000292345"/>
    </source>
</evidence>
<sequence>MKSIKTLSILHLDGTAGLTVGLLMFFLQGWISNLYNLPVSLIHFFAIANVCYGSYALSLAFSGNRKPISISILAMANALWMVVCVIVILLFAHTASLVGLLFVGLEGGFVVLLAIYEWQHRYQLSKVRRA</sequence>
<evidence type="ECO:0000256" key="1">
    <source>
        <dbReference type="SAM" id="Phobius"/>
    </source>
</evidence>
<feature type="transmembrane region" description="Helical" evidence="1">
    <location>
        <begin position="68"/>
        <end position="91"/>
    </location>
</feature>
<reference evidence="2 3" key="1">
    <citation type="submission" date="2018-01" db="EMBL/GenBank/DDBJ databases">
        <title>Co-occurrence of chitin degradation, pigmentation and bioactivity in marine Pseudoalteromonas.</title>
        <authorList>
            <person name="Paulsen S."/>
            <person name="Gram L."/>
            <person name="Machado H."/>
        </authorList>
    </citation>
    <scope>NUCLEOTIDE SEQUENCE [LARGE SCALE GENOMIC DNA]</scope>
    <source>
        <strain evidence="2 3">S1946</strain>
    </source>
</reference>
<evidence type="ECO:0000313" key="2">
    <source>
        <dbReference type="EMBL" id="RZM81020.1"/>
    </source>
</evidence>
<protein>
    <submittedName>
        <fullName evidence="2">Uncharacterized protein</fullName>
    </submittedName>
</protein>